<reference evidence="2 3" key="1">
    <citation type="submission" date="2016-08" db="EMBL/GenBank/DDBJ databases">
        <title>Salinivibrio phage SMHB1.</title>
        <authorList>
            <person name="Olonade I.T."/>
            <person name="van Zyl L.J."/>
            <person name="Trindade M.I."/>
        </authorList>
    </citation>
    <scope>NUCLEOTIDE SEQUENCE [LARGE SCALE GENOMIC DNA]</scope>
</reference>
<protein>
    <submittedName>
        <fullName evidence="2">Uncharacterized protein</fullName>
    </submittedName>
</protein>
<organism evidence="2 3">
    <name type="scientific">Salinivibrio phage SMHB1</name>
    <dbReference type="NCBI Taxonomy" id="1897436"/>
    <lineage>
        <taxon>Viruses</taxon>
        <taxon>Duplodnaviria</taxon>
        <taxon>Heunggongvirae</taxon>
        <taxon>Uroviricota</taxon>
        <taxon>Caudoviricetes</taxon>
        <taxon>Peduoviridae</taxon>
        <taxon>Playavirus</taxon>
        <taxon>Playavirus SMHB1</taxon>
    </lineage>
</organism>
<sequence>MNDKLDKFLREREEDTNEKEQGVEIRKEKWLEQIERILAQIEGWFNHDKIHQERVPIVLSEELIGDYSTQKLVIEMPNCRTVTIEPEGCCFIGVNGAFKVKAGSKEVAQIQLTSFGNEDDGVYKRGTQTPQTWKICLGVPGAPNNYQEFDKDNLTEIVMRSA</sequence>
<dbReference type="KEGG" id="vg:54977037"/>
<evidence type="ECO:0000256" key="1">
    <source>
        <dbReference type="SAM" id="MobiDB-lite"/>
    </source>
</evidence>
<evidence type="ECO:0000313" key="3">
    <source>
        <dbReference type="Proteomes" id="UP000225897"/>
    </source>
</evidence>
<accession>A0A1D9C9N3</accession>
<gene>
    <name evidence="2" type="primary">PP_00002</name>
</gene>
<dbReference type="Proteomes" id="UP000225897">
    <property type="component" value="Segment"/>
</dbReference>
<keyword evidence="3" id="KW-1185">Reference proteome</keyword>
<dbReference type="GeneID" id="54977037"/>
<proteinExistence type="predicted"/>
<dbReference type="RefSeq" id="YP_009786944.1">
    <property type="nucleotide sequence ID" value="NC_047775.1"/>
</dbReference>
<evidence type="ECO:0000313" key="2">
    <source>
        <dbReference type="EMBL" id="AOY11807.1"/>
    </source>
</evidence>
<name>A0A1D9C9N3_9CAUD</name>
<feature type="region of interest" description="Disordered" evidence="1">
    <location>
        <begin position="1"/>
        <end position="21"/>
    </location>
</feature>
<dbReference type="EMBL" id="KX774374">
    <property type="protein sequence ID" value="AOY11807.1"/>
    <property type="molecule type" value="Genomic_DNA"/>
</dbReference>